<dbReference type="GO" id="GO:0070762">
    <property type="term" value="C:nuclear pore transmembrane ring"/>
    <property type="evidence" value="ECO:0007669"/>
    <property type="project" value="TreeGrafter"/>
</dbReference>
<accession>A0A8H7BRK6</accession>
<dbReference type="Pfam" id="PF24527">
    <property type="entry name" value="Ig-like_Pom152_9"/>
    <property type="match status" value="1"/>
</dbReference>
<keyword evidence="1" id="KW-0472">Membrane</keyword>
<feature type="transmembrane region" description="Helical" evidence="1">
    <location>
        <begin position="36"/>
        <end position="57"/>
    </location>
</feature>
<evidence type="ECO:0000259" key="2">
    <source>
        <dbReference type="Pfam" id="PF23664"/>
    </source>
</evidence>
<dbReference type="OrthoDB" id="5529162at2759"/>
<evidence type="ECO:0000259" key="6">
    <source>
        <dbReference type="Pfam" id="PF24527"/>
    </source>
</evidence>
<dbReference type="Proteomes" id="UP000605846">
    <property type="component" value="Unassembled WGS sequence"/>
</dbReference>
<dbReference type="InterPro" id="IPR056544">
    <property type="entry name" value="Ig_POM152"/>
</dbReference>
<dbReference type="PANTHER" id="PTHR28206:SF1">
    <property type="entry name" value="NUCLEOPORIN POM152"/>
    <property type="match status" value="1"/>
</dbReference>
<reference evidence="7" key="1">
    <citation type="submission" date="2020-01" db="EMBL/GenBank/DDBJ databases">
        <title>Genome Sequencing of Three Apophysomyces-Like Fungal Strains Confirms a Novel Fungal Genus in the Mucoromycota with divergent Burkholderia-like Endosymbiotic Bacteria.</title>
        <authorList>
            <person name="Stajich J.E."/>
            <person name="Macias A.M."/>
            <person name="Carter-House D."/>
            <person name="Lovett B."/>
            <person name="Kasson L.R."/>
            <person name="Berry K."/>
            <person name="Grigoriev I."/>
            <person name="Chang Y."/>
            <person name="Spatafora J."/>
            <person name="Kasson M.T."/>
        </authorList>
    </citation>
    <scope>NUCLEOTIDE SEQUENCE</scope>
    <source>
        <strain evidence="7">NRRL A-21654</strain>
    </source>
</reference>
<dbReference type="Pfam" id="PF24519">
    <property type="entry name" value="Ig-like_Pom152_1"/>
    <property type="match status" value="1"/>
</dbReference>
<sequence>MQPTQSRQGQATGVLPAAHQRALIPPSTLEFPSQRLYALSIFVAAQALKLYDVYGAYWASYPEQYSGVLLKWWLIDTLYMLLLWVVKIPWLQFSGLKTMLLTLVLITFDVVLFSLPSVALSGALVKMFFGEVFGQQIGVSRAKLVNVKDIVYNSSHILGRHTVHILPYGTAKINPTDDFYCIPSNEIGKKDIYIPIVLNNTIPRTITISRFDFELGERTVSEFSGRDIQRATEVGHGKEGLELYYVRLRKPGAYKLENIVSKDGIDVRLYSRLAYIFTCPTARFKPVEPIDHCQGAKESMQLEITGIPPLRVEYTRRIGTAASPLKLDRIQPNDFDSPLTKLRGGLKNAEPAFFVPSTHQNFDWAALKQLSIPLNLTFDEAALYEFQLTKVIDGVGNIVEMEGSKQIFKIHEHPKARFDCSATDPVRLLIGDESTQLPVILQGEGQWNLKYQFTPEDNTTMSRVHTTDLDQSHQSLRVSSPGEYKLLSVSDKYCKGDILYPSACQIIQPPIPSVEVQTTPIPSECAGDNEIGMKFVVELHGTPPFNLQYTVVKQTGKTKSVVERKRERIDRSRHIFSYLPSSSGEYTYEFTSLDDRYYKNRNTNIKPIKQIVHPQPDAKFGKQLRNLQVLRTCVGEAINLDVELSGTGPFKLYWTIGKQMYSDVVDGDKYVISIPELESAGHHVVSLVKIQDANDCIKDLEARDVIIDVRRDRPTAFFYTDDKQEGLIQIAEGASAKLPLRLTGEGPWTVTYRNVDKDGQVVTRRLQDPNAQLEVKDTGRYELLSVRDGICKGDVLPPPYVVSWIDKPTLSIPEDQALLRNDGVYERRPVCEDTSDAIDIQFTGHGPFYCAYDQYQKIKSKREISLGTDEISSGLPRSRVTLRTREHGTYRYVFNKLADQRYTQPFQTKPLVLEQTVHATPTVKYASKSKDRVLCVGDNLASNEMDPIWLEFTGQAPFTVHVRIKHESSLHGKTVIVDNIETNKYRLELPDELDTPGKYQLQLLRVSDANGCGTSVEGANTIATIQALDIATIAPAETCSEICVGDTLEYSLSGVGPFTISYQFNGRNEKIKSQTSKLAMIADRPGNLTIISVGDQRNKCRSFPKSMTKIVHEVPSSLVSGGKEIIENIREGDMVQAVVDLIGTPPFDFEWQRSELIWDQQNKRHFKGRVLESHVVQGVEGHRYYINTSTEGVIEVVSIKDRYCQYPRSF</sequence>
<protein>
    <recommendedName>
        <fullName evidence="9">Nucleoporin Pom152</fullName>
    </recommendedName>
</protein>
<evidence type="ECO:0000256" key="1">
    <source>
        <dbReference type="SAM" id="Phobius"/>
    </source>
</evidence>
<evidence type="ECO:0000259" key="3">
    <source>
        <dbReference type="Pfam" id="PF24097"/>
    </source>
</evidence>
<feature type="transmembrane region" description="Helical" evidence="1">
    <location>
        <begin position="98"/>
        <end position="119"/>
    </location>
</feature>
<feature type="domain" description="Nucleoporin POM152 Ig-like" evidence="4">
    <location>
        <begin position="713"/>
        <end position="798"/>
    </location>
</feature>
<evidence type="ECO:0000259" key="4">
    <source>
        <dbReference type="Pfam" id="PF24312"/>
    </source>
</evidence>
<feature type="domain" description="Nucleoporin POM152 N-terminal transmembrane" evidence="3">
    <location>
        <begin position="31"/>
        <end position="114"/>
    </location>
</feature>
<feature type="domain" description="Nucleoporin POM152 immunoglobulin-like" evidence="2">
    <location>
        <begin position="837"/>
        <end position="919"/>
    </location>
</feature>
<evidence type="ECO:0008006" key="9">
    <source>
        <dbReference type="Google" id="ProtNLM"/>
    </source>
</evidence>
<keyword evidence="1" id="KW-0812">Transmembrane</keyword>
<dbReference type="EMBL" id="JABAYA010000036">
    <property type="protein sequence ID" value="KAF7728475.1"/>
    <property type="molecule type" value="Genomic_DNA"/>
</dbReference>
<gene>
    <name evidence="7" type="ORF">EC973_006028</name>
</gene>
<dbReference type="GO" id="GO:0017056">
    <property type="term" value="F:structural constituent of nuclear pore"/>
    <property type="evidence" value="ECO:0007669"/>
    <property type="project" value="InterPro"/>
</dbReference>
<dbReference type="AlphaFoldDB" id="A0A8H7BRK6"/>
<dbReference type="InterPro" id="IPR056540">
    <property type="entry name" value="TMD_POM152"/>
</dbReference>
<dbReference type="Pfam" id="PF24097">
    <property type="entry name" value="TMD_POM152"/>
    <property type="match status" value="1"/>
</dbReference>
<proteinExistence type="predicted"/>
<dbReference type="Pfam" id="PF23664">
    <property type="entry name" value="Ig_Pom152"/>
    <property type="match status" value="2"/>
</dbReference>
<dbReference type="InterPro" id="IPR037701">
    <property type="entry name" value="Pom152"/>
</dbReference>
<feature type="domain" description="Nucleoporin POM152 first Ig-like" evidence="5">
    <location>
        <begin position="170"/>
        <end position="275"/>
    </location>
</feature>
<dbReference type="GO" id="GO:0006606">
    <property type="term" value="P:protein import into nucleus"/>
    <property type="evidence" value="ECO:0007669"/>
    <property type="project" value="TreeGrafter"/>
</dbReference>
<dbReference type="InterPro" id="IPR056542">
    <property type="entry name" value="Ig-like_POM152_1st"/>
</dbReference>
<name>A0A8H7BRK6_9FUNG</name>
<feature type="domain" description="Nucleoporin POM152 immunoglobulin-like" evidence="2">
    <location>
        <begin position="508"/>
        <end position="618"/>
    </location>
</feature>
<evidence type="ECO:0000313" key="8">
    <source>
        <dbReference type="Proteomes" id="UP000605846"/>
    </source>
</evidence>
<feature type="domain" description="Nucleoporin POM152 ninth Ig-like" evidence="6">
    <location>
        <begin position="1031"/>
        <end position="1110"/>
    </location>
</feature>
<dbReference type="InterPro" id="IPR056541">
    <property type="entry name" value="Ig-like_POM152"/>
</dbReference>
<evidence type="ECO:0000313" key="7">
    <source>
        <dbReference type="EMBL" id="KAF7728475.1"/>
    </source>
</evidence>
<keyword evidence="8" id="KW-1185">Reference proteome</keyword>
<keyword evidence="1" id="KW-1133">Transmembrane helix</keyword>
<dbReference type="InterPro" id="IPR056543">
    <property type="entry name" value="Ig-like_POM152_9th"/>
</dbReference>
<dbReference type="GO" id="GO:0006999">
    <property type="term" value="P:nuclear pore organization"/>
    <property type="evidence" value="ECO:0007669"/>
    <property type="project" value="TreeGrafter"/>
</dbReference>
<evidence type="ECO:0000259" key="5">
    <source>
        <dbReference type="Pfam" id="PF24519"/>
    </source>
</evidence>
<organism evidence="7 8">
    <name type="scientific">Apophysomyces ossiformis</name>
    <dbReference type="NCBI Taxonomy" id="679940"/>
    <lineage>
        <taxon>Eukaryota</taxon>
        <taxon>Fungi</taxon>
        <taxon>Fungi incertae sedis</taxon>
        <taxon>Mucoromycota</taxon>
        <taxon>Mucoromycotina</taxon>
        <taxon>Mucoromycetes</taxon>
        <taxon>Mucorales</taxon>
        <taxon>Mucorineae</taxon>
        <taxon>Mucoraceae</taxon>
        <taxon>Apophysomyces</taxon>
    </lineage>
</organism>
<dbReference type="PANTHER" id="PTHR28206">
    <property type="entry name" value="NUCLEOPORIN POM152"/>
    <property type="match status" value="1"/>
</dbReference>
<feature type="transmembrane region" description="Helical" evidence="1">
    <location>
        <begin position="69"/>
        <end position="86"/>
    </location>
</feature>
<comment type="caution">
    <text evidence="7">The sequence shown here is derived from an EMBL/GenBank/DDBJ whole genome shotgun (WGS) entry which is preliminary data.</text>
</comment>
<feature type="domain" description="Nucleoporin POM152 Ig-like" evidence="4">
    <location>
        <begin position="414"/>
        <end position="504"/>
    </location>
</feature>
<dbReference type="Pfam" id="PF24312">
    <property type="entry name" value="Ig-like_POM152"/>
    <property type="match status" value="2"/>
</dbReference>